<dbReference type="EMBL" id="AWXZ01000039">
    <property type="protein sequence ID" value="ESR22993.1"/>
    <property type="molecule type" value="Genomic_DNA"/>
</dbReference>
<gene>
    <name evidence="1" type="ORF">N177_3061</name>
</gene>
<reference evidence="1 2" key="1">
    <citation type="journal article" date="2014" name="Genome Announc.">
        <title>Draft Genome Sequence of Lutibaculum baratangense Strain AMV1T, Isolated from a Mud Volcano in Andamans, India.</title>
        <authorList>
            <person name="Singh A."/>
            <person name="Sreenivas A."/>
            <person name="Sathyanarayana Reddy G."/>
            <person name="Pinnaka A.K."/>
            <person name="Shivaji S."/>
        </authorList>
    </citation>
    <scope>NUCLEOTIDE SEQUENCE [LARGE SCALE GENOMIC DNA]</scope>
    <source>
        <strain evidence="1 2">AMV1</strain>
    </source>
</reference>
<dbReference type="Proteomes" id="UP000017819">
    <property type="component" value="Unassembled WGS sequence"/>
</dbReference>
<organism evidence="1 2">
    <name type="scientific">Lutibaculum baratangense AMV1</name>
    <dbReference type="NCBI Taxonomy" id="631454"/>
    <lineage>
        <taxon>Bacteria</taxon>
        <taxon>Pseudomonadati</taxon>
        <taxon>Pseudomonadota</taxon>
        <taxon>Alphaproteobacteria</taxon>
        <taxon>Hyphomicrobiales</taxon>
        <taxon>Tepidamorphaceae</taxon>
        <taxon>Lutibaculum</taxon>
    </lineage>
</organism>
<comment type="caution">
    <text evidence="1">The sequence shown here is derived from an EMBL/GenBank/DDBJ whole genome shotgun (WGS) entry which is preliminary data.</text>
</comment>
<accession>V4T8W9</accession>
<evidence type="ECO:0000313" key="2">
    <source>
        <dbReference type="Proteomes" id="UP000017819"/>
    </source>
</evidence>
<protein>
    <submittedName>
        <fullName evidence="1">Uncharacterized protein</fullName>
    </submittedName>
</protein>
<name>V4T8W9_9HYPH</name>
<dbReference type="STRING" id="631454.N177_3061"/>
<dbReference type="AlphaFoldDB" id="V4T8W9"/>
<keyword evidence="2" id="KW-1185">Reference proteome</keyword>
<evidence type="ECO:0000313" key="1">
    <source>
        <dbReference type="EMBL" id="ESR22993.1"/>
    </source>
</evidence>
<sequence length="39" mass="4358">MGRALELRDVSLRSEQGKVVLDGTTEALREDDDVKERGL</sequence>
<proteinExistence type="predicted"/>